<sequence length="249" mass="26512">MGALLGRGAPSLSGRPVVLWLILALGLASGVGPPALAGPSAPAPCDVTLYGLSGTMLVPGLDVLPRGMGRAAVHLTGGDAVDQGSFKGVFSFSEDAEVAIMKRFGVGRDQFAYDPILTAKYKVRPSLAVAAIIDTTAGYKDSVMLLSGTPGHRVVLGLGANFAYEGIERHAHFGRYPDRLSPVDNLFFVFGGRLNLDDDTEITMDYAGNDFLVGLRHRFDQNVAFDFGYFLPDRLHPSSRFSLGANFGF</sequence>
<evidence type="ECO:0000313" key="1">
    <source>
        <dbReference type="EMBL" id="RCK79519.1"/>
    </source>
</evidence>
<evidence type="ECO:0000313" key="2">
    <source>
        <dbReference type="Proteomes" id="UP000252355"/>
    </source>
</evidence>
<name>A0A367ZP38_9BACT</name>
<dbReference type="Proteomes" id="UP000252355">
    <property type="component" value="Unassembled WGS sequence"/>
</dbReference>
<reference evidence="1 2" key="1">
    <citation type="submission" date="2018-05" db="EMBL/GenBank/DDBJ databases">
        <title>A metagenomic window into the 2 km-deep terrestrial subsurface aquifer revealed taxonomically and functionally diverse microbial community comprising novel uncultured bacterial lineages.</title>
        <authorList>
            <person name="Kadnikov V.V."/>
            <person name="Mardanov A.V."/>
            <person name="Beletsky A.V."/>
            <person name="Banks D."/>
            <person name="Pimenov N.V."/>
            <person name="Frank Y.A."/>
            <person name="Karnachuk O.V."/>
            <person name="Ravin N.V."/>
        </authorList>
    </citation>
    <scope>NUCLEOTIDE SEQUENCE [LARGE SCALE GENOMIC DNA]</scope>
    <source>
        <strain evidence="1">BY5</strain>
    </source>
</reference>
<organism evidence="1 2">
    <name type="scientific">Candidatus Ozemobacter sibiricus</name>
    <dbReference type="NCBI Taxonomy" id="2268124"/>
    <lineage>
        <taxon>Bacteria</taxon>
        <taxon>Candidatus Ozemobacteria</taxon>
        <taxon>Candidatus Ozemobacterales</taxon>
        <taxon>Candidatus Ozemobacteraceae</taxon>
        <taxon>Candidatus Ozemobacter</taxon>
    </lineage>
</organism>
<dbReference type="EMBL" id="QOQW01000012">
    <property type="protein sequence ID" value="RCK79519.1"/>
    <property type="molecule type" value="Genomic_DNA"/>
</dbReference>
<dbReference type="AlphaFoldDB" id="A0A367ZP38"/>
<accession>A0A367ZP38</accession>
<gene>
    <name evidence="1" type="ORF">OZSIB_4273</name>
</gene>
<comment type="caution">
    <text evidence="1">The sequence shown here is derived from an EMBL/GenBank/DDBJ whole genome shotgun (WGS) entry which is preliminary data.</text>
</comment>
<protein>
    <submittedName>
        <fullName evidence="1">Uncharacterized protein</fullName>
    </submittedName>
</protein>
<proteinExistence type="predicted"/>